<dbReference type="EMBL" id="JAENGZ010000645">
    <property type="protein sequence ID" value="KAG6955818.1"/>
    <property type="molecule type" value="Genomic_DNA"/>
</dbReference>
<dbReference type="Proteomes" id="UP000688947">
    <property type="component" value="Unassembled WGS sequence"/>
</dbReference>
<sequence length="95" mass="10162">MGDALSTIATIAELKAEGGASDLDSSVDPCDFSVHRRLYRSTQTDPEPTVESDLVRSTIVYKLGSNNHSVLNTTSDAGLLSARTQRAHVNVLGIF</sequence>
<proteinExistence type="predicted"/>
<dbReference type="OrthoDB" id="109201at2759"/>
<comment type="caution">
    <text evidence="1">The sequence shown here is derived from an EMBL/GenBank/DDBJ whole genome shotgun (WGS) entry which is preliminary data.</text>
</comment>
<evidence type="ECO:0000313" key="1">
    <source>
        <dbReference type="EMBL" id="KAG6955818.1"/>
    </source>
</evidence>
<accession>A0A8T1U5I9</accession>
<name>A0A8T1U5I9_9STRA</name>
<evidence type="ECO:0000313" key="2">
    <source>
        <dbReference type="Proteomes" id="UP000688947"/>
    </source>
</evidence>
<dbReference type="AlphaFoldDB" id="A0A8T1U5I9"/>
<gene>
    <name evidence="1" type="ORF">JG687_00010950</name>
</gene>
<protein>
    <submittedName>
        <fullName evidence="1">Uncharacterized protein</fullName>
    </submittedName>
</protein>
<reference evidence="1" key="1">
    <citation type="submission" date="2021-01" db="EMBL/GenBank/DDBJ databases">
        <title>Phytophthora aleatoria, a newly-described species from Pinus radiata is distinct from Phytophthora cactorum isolates based on comparative genomics.</title>
        <authorList>
            <person name="Mcdougal R."/>
            <person name="Panda P."/>
            <person name="Williams N."/>
            <person name="Studholme D.J."/>
        </authorList>
    </citation>
    <scope>NUCLEOTIDE SEQUENCE</scope>
    <source>
        <strain evidence="1">NZFS 3830</strain>
    </source>
</reference>
<organism evidence="1 2">
    <name type="scientific">Phytophthora cactorum</name>
    <dbReference type="NCBI Taxonomy" id="29920"/>
    <lineage>
        <taxon>Eukaryota</taxon>
        <taxon>Sar</taxon>
        <taxon>Stramenopiles</taxon>
        <taxon>Oomycota</taxon>
        <taxon>Peronosporomycetes</taxon>
        <taxon>Peronosporales</taxon>
        <taxon>Peronosporaceae</taxon>
        <taxon>Phytophthora</taxon>
    </lineage>
</organism>